<dbReference type="AlphaFoldDB" id="A0A6N3GVB5"/>
<dbReference type="RefSeq" id="WP_021980052.1">
    <property type="nucleotide sequence ID" value="NZ_AP025941.1"/>
</dbReference>
<name>A0A6N3GVB5_9BACT</name>
<dbReference type="EMBL" id="CACRUT010000031">
    <property type="protein sequence ID" value="VYU67970.1"/>
    <property type="molecule type" value="Genomic_DNA"/>
</dbReference>
<evidence type="ECO:0000313" key="1">
    <source>
        <dbReference type="EMBL" id="VYU67970.1"/>
    </source>
</evidence>
<protein>
    <submittedName>
        <fullName evidence="1">Uncharacterized protein</fullName>
    </submittedName>
</protein>
<accession>A0A6N3GVB5</accession>
<gene>
    <name evidence="1" type="ORF">PCLFYP37_00619</name>
</gene>
<proteinExistence type="predicted"/>
<organism evidence="1">
    <name type="scientific">Paraprevotella clara</name>
    <dbReference type="NCBI Taxonomy" id="454154"/>
    <lineage>
        <taxon>Bacteria</taxon>
        <taxon>Pseudomonadati</taxon>
        <taxon>Bacteroidota</taxon>
        <taxon>Bacteroidia</taxon>
        <taxon>Bacteroidales</taxon>
        <taxon>Prevotellaceae</taxon>
        <taxon>Paraprevotella</taxon>
    </lineage>
</organism>
<sequence>MAKRRTLKKNINYICSELFAECVALTHYKVDIKQEDVDNVMTRILLMHDEFVSRISHTEPGNVKGFYKKLRMDFNAQVSDIVSTISQLC</sequence>
<reference evidence="1" key="1">
    <citation type="submission" date="2019-11" db="EMBL/GenBank/DDBJ databases">
        <authorList>
            <person name="Feng L."/>
        </authorList>
    </citation>
    <scope>NUCLEOTIDE SEQUENCE</scope>
    <source>
        <strain evidence="1">PclaraLFYP37</strain>
    </source>
</reference>